<feature type="transmembrane region" description="Helical" evidence="8">
    <location>
        <begin position="269"/>
        <end position="292"/>
    </location>
</feature>
<dbReference type="OrthoDB" id="3900342at2759"/>
<feature type="domain" description="Cationic amino acid transporter C-terminal" evidence="9">
    <location>
        <begin position="483"/>
        <end position="532"/>
    </location>
</feature>
<dbReference type="FunFam" id="1.20.1740.10:FF:000035">
    <property type="entry name" value="Cationic amino acid transporter 5"/>
    <property type="match status" value="1"/>
</dbReference>
<evidence type="ECO:0000256" key="5">
    <source>
        <dbReference type="ARBA" id="ARBA00022970"/>
    </source>
</evidence>
<sequence>MSTYRAALSQTYPRLKNRIFSRSTDTNELIILRRESQNPMKKCLTWWDLIWLSFGSVVGSGIFVITGQEAHDHAGPSIVLSYAASGLSALLSVFCYTEFAVEIPVAGGSFSYLRVELGDFIAFIAAGNILLEAVVGAAGLGRSWSSYLASMIHTSNPDFLRIKVKSLAQGFNLLDPIAVLILLVANGIAISGTRNTSWLNWVSSIVIAFVIVFAIVVGFVHSKRSNLVPFFPFGARGVFQAASIVYWSYTGFDMVATMAEEVKRPSRDIPIGLVGSMSVITVTYCLMALALTMMVKYTDIDRNAAYSVAFAQIGMNWAKYLVSICALKGMTTSMLVGSLGQARYTTQIARSHMIPPWFALVHPKTGTPIYATLLVTILSAIVAFFTSLDVLSSTLSFSTLFIFMLMAVALLVRRYYVKDVTPKNDLVKFLACFSVIVGSSIGVTALWNSNEKSWIGYVIAAVLWIFGTLGMALTPKKRMPKIWGVPFVPWLPSLSIAMNVFLIGSLGYVAFLRFIICSAVMVVYYLLVGVHATYDVAQENQEELQIEVGRKPAADTGVLAY</sequence>
<comment type="caution">
    <text evidence="10">The sequence shown here is derived from an EMBL/GenBank/DDBJ whole genome shotgun (WGS) entry which is preliminary data.</text>
</comment>
<feature type="transmembrane region" description="Helical" evidence="8">
    <location>
        <begin position="429"/>
        <end position="448"/>
    </location>
</feature>
<feature type="transmembrane region" description="Helical" evidence="8">
    <location>
        <begin position="485"/>
        <end position="504"/>
    </location>
</feature>
<feature type="transmembrane region" description="Helical" evidence="8">
    <location>
        <begin position="510"/>
        <end position="528"/>
    </location>
</feature>
<dbReference type="FunCoup" id="A0A1Q3AZ16">
    <property type="interactions" value="302"/>
</dbReference>
<keyword evidence="5" id="KW-0029">Amino-acid transport</keyword>
<dbReference type="PANTHER" id="PTHR43243">
    <property type="entry name" value="INNER MEMBRANE TRANSPORTER YGJI-RELATED"/>
    <property type="match status" value="1"/>
</dbReference>
<dbReference type="Pfam" id="PF13906">
    <property type="entry name" value="AA_permease_C"/>
    <property type="match status" value="1"/>
</dbReference>
<dbReference type="EMBL" id="BDDD01000176">
    <property type="protein sequence ID" value="GAV60884.1"/>
    <property type="molecule type" value="Genomic_DNA"/>
</dbReference>
<feature type="transmembrane region" description="Helical" evidence="8">
    <location>
        <begin position="49"/>
        <end position="67"/>
    </location>
</feature>
<dbReference type="InParanoid" id="A0A1Q3AZ16"/>
<keyword evidence="7 8" id="KW-0472">Membrane</keyword>
<reference evidence="11" key="1">
    <citation type="submission" date="2016-04" db="EMBL/GenBank/DDBJ databases">
        <title>Cephalotus genome sequencing.</title>
        <authorList>
            <person name="Fukushima K."/>
            <person name="Hasebe M."/>
            <person name="Fang X."/>
        </authorList>
    </citation>
    <scope>NUCLEOTIDE SEQUENCE [LARGE SCALE GENOMIC DNA]</scope>
    <source>
        <strain evidence="11">cv. St1</strain>
    </source>
</reference>
<proteinExistence type="inferred from homology"/>
<dbReference type="PANTHER" id="PTHR43243:SF62">
    <property type="entry name" value="CATIONIC AMINO ACID TRANSPORTER 8, VACUOLAR"/>
    <property type="match status" value="1"/>
</dbReference>
<feature type="transmembrane region" description="Helical" evidence="8">
    <location>
        <begin position="369"/>
        <end position="388"/>
    </location>
</feature>
<accession>A0A1Q3AZ16</accession>
<dbReference type="Gene3D" id="1.20.1740.10">
    <property type="entry name" value="Amino acid/polyamine transporter I"/>
    <property type="match status" value="1"/>
</dbReference>
<evidence type="ECO:0000256" key="7">
    <source>
        <dbReference type="ARBA" id="ARBA00023136"/>
    </source>
</evidence>
<evidence type="ECO:0000256" key="1">
    <source>
        <dbReference type="ARBA" id="ARBA00004141"/>
    </source>
</evidence>
<keyword evidence="4 8" id="KW-0812">Transmembrane</keyword>
<dbReference type="GO" id="GO:0005886">
    <property type="term" value="C:plasma membrane"/>
    <property type="evidence" value="ECO:0007669"/>
    <property type="project" value="TreeGrafter"/>
</dbReference>
<evidence type="ECO:0000256" key="4">
    <source>
        <dbReference type="ARBA" id="ARBA00022692"/>
    </source>
</evidence>
<dbReference type="Proteomes" id="UP000187406">
    <property type="component" value="Unassembled WGS sequence"/>
</dbReference>
<evidence type="ECO:0000313" key="11">
    <source>
        <dbReference type="Proteomes" id="UP000187406"/>
    </source>
</evidence>
<feature type="transmembrane region" description="Helical" evidence="8">
    <location>
        <begin position="454"/>
        <end position="473"/>
    </location>
</feature>
<evidence type="ECO:0000256" key="8">
    <source>
        <dbReference type="SAM" id="Phobius"/>
    </source>
</evidence>
<dbReference type="GO" id="GO:0015171">
    <property type="term" value="F:amino acid transmembrane transporter activity"/>
    <property type="evidence" value="ECO:0007669"/>
    <property type="project" value="TreeGrafter"/>
</dbReference>
<dbReference type="AlphaFoldDB" id="A0A1Q3AZ16"/>
<keyword evidence="3" id="KW-0813">Transport</keyword>
<keyword evidence="6 8" id="KW-1133">Transmembrane helix</keyword>
<feature type="transmembrane region" description="Helical" evidence="8">
    <location>
        <begin position="394"/>
        <end position="417"/>
    </location>
</feature>
<evidence type="ECO:0000256" key="2">
    <source>
        <dbReference type="ARBA" id="ARBA00008572"/>
    </source>
</evidence>
<evidence type="ECO:0000256" key="3">
    <source>
        <dbReference type="ARBA" id="ARBA00022448"/>
    </source>
</evidence>
<feature type="transmembrane region" description="Helical" evidence="8">
    <location>
        <begin position="171"/>
        <end position="192"/>
    </location>
</feature>
<gene>
    <name evidence="10" type="ORF">CFOL_v3_04412</name>
</gene>
<evidence type="ECO:0000259" key="9">
    <source>
        <dbReference type="Pfam" id="PF13906"/>
    </source>
</evidence>
<dbReference type="InterPro" id="IPR002293">
    <property type="entry name" value="AA/rel_permease1"/>
</dbReference>
<feature type="transmembrane region" description="Helical" evidence="8">
    <location>
        <begin position="79"/>
        <end position="100"/>
    </location>
</feature>
<dbReference type="STRING" id="3775.A0A1Q3AZ16"/>
<protein>
    <submittedName>
        <fullName evidence="10">AA_permease_2 domain-containing protein/AA_permease_C domain-containing protein</fullName>
    </submittedName>
</protein>
<name>A0A1Q3AZ16_CEPFO</name>
<dbReference type="Pfam" id="PF13520">
    <property type="entry name" value="AA_permease_2"/>
    <property type="match status" value="1"/>
</dbReference>
<comment type="subcellular location">
    <subcellularLocation>
        <location evidence="1">Membrane</location>
        <topology evidence="1">Multi-pass membrane protein</topology>
    </subcellularLocation>
</comment>
<dbReference type="InterPro" id="IPR029485">
    <property type="entry name" value="CAT_C"/>
</dbReference>
<comment type="similarity">
    <text evidence="2">Belongs to the amino acid-polyamine-organocation (APC) superfamily. Cationic amino acid transporter (CAT) (TC 2.A.3.3) family.</text>
</comment>
<feature type="transmembrane region" description="Helical" evidence="8">
    <location>
        <begin position="198"/>
        <end position="220"/>
    </location>
</feature>
<feature type="transmembrane region" description="Helical" evidence="8">
    <location>
        <begin position="120"/>
        <end position="141"/>
    </location>
</feature>
<organism evidence="10 11">
    <name type="scientific">Cephalotus follicularis</name>
    <name type="common">Albany pitcher plant</name>
    <dbReference type="NCBI Taxonomy" id="3775"/>
    <lineage>
        <taxon>Eukaryota</taxon>
        <taxon>Viridiplantae</taxon>
        <taxon>Streptophyta</taxon>
        <taxon>Embryophyta</taxon>
        <taxon>Tracheophyta</taxon>
        <taxon>Spermatophyta</taxon>
        <taxon>Magnoliopsida</taxon>
        <taxon>eudicotyledons</taxon>
        <taxon>Gunneridae</taxon>
        <taxon>Pentapetalae</taxon>
        <taxon>rosids</taxon>
        <taxon>fabids</taxon>
        <taxon>Oxalidales</taxon>
        <taxon>Cephalotaceae</taxon>
        <taxon>Cephalotus</taxon>
    </lineage>
</organism>
<keyword evidence="11" id="KW-1185">Reference proteome</keyword>
<evidence type="ECO:0000313" key="10">
    <source>
        <dbReference type="EMBL" id="GAV60884.1"/>
    </source>
</evidence>
<evidence type="ECO:0000256" key="6">
    <source>
        <dbReference type="ARBA" id="ARBA00022989"/>
    </source>
</evidence>
<feature type="transmembrane region" description="Helical" evidence="8">
    <location>
        <begin position="227"/>
        <end position="249"/>
    </location>
</feature>